<evidence type="ECO:0000259" key="8">
    <source>
        <dbReference type="PROSITE" id="PS50003"/>
    </source>
</evidence>
<proteinExistence type="inferred from homology"/>
<reference evidence="10" key="1">
    <citation type="submission" date="2016-04" db="EMBL/GenBank/DDBJ databases">
        <title>Cephalotus genome sequencing.</title>
        <authorList>
            <person name="Fukushima K."/>
            <person name="Hasebe M."/>
            <person name="Fang X."/>
        </authorList>
    </citation>
    <scope>NUCLEOTIDE SEQUENCE [LARGE SCALE GENOMIC DNA]</scope>
    <source>
        <strain evidence="10">cv. St1</strain>
    </source>
</reference>
<dbReference type="GO" id="GO:0016020">
    <property type="term" value="C:membrane"/>
    <property type="evidence" value="ECO:0007669"/>
    <property type="project" value="TreeGrafter"/>
</dbReference>
<keyword evidence="5" id="KW-0445">Lipid transport</keyword>
<gene>
    <name evidence="9" type="ORF">CFOL_v3_03321</name>
</gene>
<evidence type="ECO:0000313" key="9">
    <source>
        <dbReference type="EMBL" id="GAV59790.1"/>
    </source>
</evidence>
<dbReference type="PANTHER" id="PTHR10972:SF67">
    <property type="entry name" value="OXYSTEROL-BINDING PROTEIN-RELATED PROTEIN 1D"/>
    <property type="match status" value="1"/>
</dbReference>
<evidence type="ECO:0000313" key="10">
    <source>
        <dbReference type="Proteomes" id="UP000187406"/>
    </source>
</evidence>
<dbReference type="FunCoup" id="A0A1Q3AVT4">
    <property type="interactions" value="2568"/>
</dbReference>
<dbReference type="EMBL" id="BDDD01000125">
    <property type="protein sequence ID" value="GAV59790.1"/>
    <property type="molecule type" value="Genomic_DNA"/>
</dbReference>
<dbReference type="FunFam" id="3.30.70.3490:FF:000013">
    <property type="entry name" value="Oxysterol-binding protein-related protein 2A"/>
    <property type="match status" value="1"/>
</dbReference>
<dbReference type="InterPro" id="IPR011993">
    <property type="entry name" value="PH-like_dom_sf"/>
</dbReference>
<dbReference type="InterPro" id="IPR037239">
    <property type="entry name" value="OSBP_sf"/>
</dbReference>
<comment type="function">
    <text evidence="1">May be involved in the transport of sterols.</text>
</comment>
<dbReference type="InParanoid" id="A0A1Q3AVT4"/>
<dbReference type="PANTHER" id="PTHR10972">
    <property type="entry name" value="OXYSTEROL-BINDING PROTEIN-RELATED"/>
    <property type="match status" value="1"/>
</dbReference>
<feature type="domain" description="PH" evidence="8">
    <location>
        <begin position="77"/>
        <end position="207"/>
    </location>
</feature>
<dbReference type="Gene3D" id="2.40.160.120">
    <property type="match status" value="1"/>
</dbReference>
<dbReference type="InterPro" id="IPR001849">
    <property type="entry name" value="PH_domain"/>
</dbReference>
<feature type="region of interest" description="Disordered" evidence="7">
    <location>
        <begin position="326"/>
        <end position="347"/>
    </location>
</feature>
<dbReference type="OrthoDB" id="1854502at2759"/>
<dbReference type="GO" id="GO:0032934">
    <property type="term" value="F:sterol binding"/>
    <property type="evidence" value="ECO:0007669"/>
    <property type="project" value="TreeGrafter"/>
</dbReference>
<keyword evidence="10" id="KW-1185">Reference proteome</keyword>
<evidence type="ECO:0000256" key="4">
    <source>
        <dbReference type="ARBA" id="ARBA00023054"/>
    </source>
</evidence>
<dbReference type="Pfam" id="PF15413">
    <property type="entry name" value="PH_11"/>
    <property type="match status" value="1"/>
</dbReference>
<dbReference type="SMART" id="SM00233">
    <property type="entry name" value="PH"/>
    <property type="match status" value="1"/>
</dbReference>
<organism evidence="9 10">
    <name type="scientific">Cephalotus follicularis</name>
    <name type="common">Albany pitcher plant</name>
    <dbReference type="NCBI Taxonomy" id="3775"/>
    <lineage>
        <taxon>Eukaryota</taxon>
        <taxon>Viridiplantae</taxon>
        <taxon>Streptophyta</taxon>
        <taxon>Embryophyta</taxon>
        <taxon>Tracheophyta</taxon>
        <taxon>Spermatophyta</taxon>
        <taxon>Magnoliopsida</taxon>
        <taxon>eudicotyledons</taxon>
        <taxon>Gunneridae</taxon>
        <taxon>Pentapetalae</taxon>
        <taxon>rosids</taxon>
        <taxon>fabids</taxon>
        <taxon>Oxalidales</taxon>
        <taxon>Cephalotaceae</taxon>
        <taxon>Cephalotus</taxon>
    </lineage>
</organism>
<dbReference type="SUPFAM" id="SSF50729">
    <property type="entry name" value="PH domain-like"/>
    <property type="match status" value="1"/>
</dbReference>
<sequence length="797" mass="90283">MNPLCCIAPVSVDRDRANPVVARSASNCPLGLETINHVSSKPTLSSQVSSVGADNNNTTATEESINPIAISENKNGGVSVAGIVYKWVNYGKGWRPRWFVLENGVLLYYKVHGPDKIVMSPSRSNGVRVIGEDSVRYIKKAAKTSKLCSRKACKAFGEIHLKVSSISASKSDDKRLTIFTGTKTLHLRCVSREDRGAWFESLLAAKLVLTSVDLSFSPYGVDVDVDVDVDVLVSTEMLRLRLSQEGIGEAVIKDCESIMMLQLCPLQNQFRALQRKHLMLLDTLRQLETEKLELETTVVDETKGRESCCGQGNRRFSDFYSVMSEGSASDTDAENESQDGADVETDEDDGLYFDTNDFLSSDALRSASYRSREPTGNDCIYDKDSFFSGRLPGIAKEIKEVQYPYVKRRDNLPEPKEKEKPVGLWSIIKDNIGKDLSGVCLPVYFNEPLSSLQKCFEDLEYSYLVDRALEWGKQGNDLMRILNIAAFAVSGYASTEGRQCKPFNPLLGETYEADYPDKGLRFFSEKVSHHPMVVACHCEGRGWKFWADSNLKGKFWGRSIQLDPVGLLTLQFEDCETFQWSKVTTSIYNIILGKIYCDHYGTMRIRGSGNYSCKLKFKEQSIIDRNPHQVHGFVLDNRTGEKVAMLVGKWDEAMYYVLGDPTSKPKGYDPMTEAVLLWERDKSVTKTRYNLTPFAISLNELTPGLLERLPPTDSRLRPDQRYLENGEYELANAEKMRLEQLQRQARKLQERGWRPRWFHQDEDGCYRYIGGYWETREKNNWDAIPHIFGQWGDSPSL</sequence>
<dbReference type="FunFam" id="2.40.160.120:FF:000006">
    <property type="entry name" value="oxysterol-binding protein-related protein 1D isoform X1"/>
    <property type="match status" value="1"/>
</dbReference>
<evidence type="ECO:0000256" key="3">
    <source>
        <dbReference type="ARBA" id="ARBA00022448"/>
    </source>
</evidence>
<dbReference type="GO" id="GO:0005829">
    <property type="term" value="C:cytosol"/>
    <property type="evidence" value="ECO:0007669"/>
    <property type="project" value="TreeGrafter"/>
</dbReference>
<evidence type="ECO:0000256" key="5">
    <source>
        <dbReference type="ARBA" id="ARBA00023055"/>
    </source>
</evidence>
<dbReference type="InterPro" id="IPR000648">
    <property type="entry name" value="Oxysterol-bd"/>
</dbReference>
<comment type="caution">
    <text evidence="9">The sequence shown here is derived from an EMBL/GenBank/DDBJ whole genome shotgun (WGS) entry which is preliminary data.</text>
</comment>
<dbReference type="Pfam" id="PF01237">
    <property type="entry name" value="Oxysterol_BP"/>
    <property type="match status" value="1"/>
</dbReference>
<keyword evidence="6" id="KW-0446">Lipid-binding</keyword>
<name>A0A1Q3AVT4_CEPFO</name>
<keyword evidence="4" id="KW-0175">Coiled coil</keyword>
<accession>A0A1Q3AVT4</accession>
<dbReference type="PROSITE" id="PS50003">
    <property type="entry name" value="PH_DOMAIN"/>
    <property type="match status" value="1"/>
</dbReference>
<dbReference type="AlphaFoldDB" id="A0A1Q3AVT4"/>
<evidence type="ECO:0000256" key="2">
    <source>
        <dbReference type="ARBA" id="ARBA00008842"/>
    </source>
</evidence>
<dbReference type="GO" id="GO:0006869">
    <property type="term" value="P:lipid transport"/>
    <property type="evidence" value="ECO:0007669"/>
    <property type="project" value="UniProtKB-KW"/>
</dbReference>
<feature type="compositionally biased region" description="Acidic residues" evidence="7">
    <location>
        <begin position="331"/>
        <end position="347"/>
    </location>
</feature>
<keyword evidence="3" id="KW-0813">Transport</keyword>
<evidence type="ECO:0000256" key="6">
    <source>
        <dbReference type="ARBA" id="ARBA00023121"/>
    </source>
</evidence>
<evidence type="ECO:0000256" key="7">
    <source>
        <dbReference type="SAM" id="MobiDB-lite"/>
    </source>
</evidence>
<dbReference type="Gene3D" id="3.30.70.3490">
    <property type="match status" value="1"/>
</dbReference>
<evidence type="ECO:0000256" key="1">
    <source>
        <dbReference type="ARBA" id="ARBA00003361"/>
    </source>
</evidence>
<dbReference type="Proteomes" id="UP000187406">
    <property type="component" value="Unassembled WGS sequence"/>
</dbReference>
<dbReference type="SUPFAM" id="SSF144000">
    <property type="entry name" value="Oxysterol-binding protein-like"/>
    <property type="match status" value="1"/>
</dbReference>
<comment type="similarity">
    <text evidence="2">Belongs to the OSBP family.</text>
</comment>
<dbReference type="STRING" id="3775.A0A1Q3AVT4"/>
<dbReference type="Gene3D" id="2.30.29.30">
    <property type="entry name" value="Pleckstrin-homology domain (PH domain)/Phosphotyrosine-binding domain (PTB)"/>
    <property type="match status" value="1"/>
</dbReference>
<protein>
    <submittedName>
        <fullName evidence="9">PH domain-containing protein/Oxysterol_BP domain-containing protein</fullName>
    </submittedName>
</protein>